<comment type="caution">
    <text evidence="1">The sequence shown here is derived from an EMBL/GenBank/DDBJ whole genome shotgun (WGS) entry which is preliminary data.</text>
</comment>
<name>A0AAD7NFS3_9AGAR</name>
<protein>
    <submittedName>
        <fullName evidence="1">Uncharacterized protein</fullName>
    </submittedName>
</protein>
<dbReference type="InterPro" id="IPR040521">
    <property type="entry name" value="KDZ"/>
</dbReference>
<organism evidence="1 2">
    <name type="scientific">Mycena maculata</name>
    <dbReference type="NCBI Taxonomy" id="230809"/>
    <lineage>
        <taxon>Eukaryota</taxon>
        <taxon>Fungi</taxon>
        <taxon>Dikarya</taxon>
        <taxon>Basidiomycota</taxon>
        <taxon>Agaricomycotina</taxon>
        <taxon>Agaricomycetes</taxon>
        <taxon>Agaricomycetidae</taxon>
        <taxon>Agaricales</taxon>
        <taxon>Marasmiineae</taxon>
        <taxon>Mycenaceae</taxon>
        <taxon>Mycena</taxon>
    </lineage>
</organism>
<dbReference type="Pfam" id="PF18758">
    <property type="entry name" value="KDZ"/>
    <property type="match status" value="1"/>
</dbReference>
<dbReference type="EMBL" id="JARJLG010000053">
    <property type="protein sequence ID" value="KAJ7758971.1"/>
    <property type="molecule type" value="Genomic_DNA"/>
</dbReference>
<dbReference type="AlphaFoldDB" id="A0AAD7NFS3"/>
<accession>A0AAD7NFS3</accession>
<gene>
    <name evidence="1" type="ORF">DFH07DRAFT_772307</name>
</gene>
<proteinExistence type="predicted"/>
<evidence type="ECO:0000313" key="2">
    <source>
        <dbReference type="Proteomes" id="UP001215280"/>
    </source>
</evidence>
<evidence type="ECO:0000313" key="1">
    <source>
        <dbReference type="EMBL" id="KAJ7758971.1"/>
    </source>
</evidence>
<dbReference type="Proteomes" id="UP001215280">
    <property type="component" value="Unassembled WGS sequence"/>
</dbReference>
<reference evidence="1" key="1">
    <citation type="submission" date="2023-03" db="EMBL/GenBank/DDBJ databases">
        <title>Massive genome expansion in bonnet fungi (Mycena s.s.) driven by repeated elements and novel gene families across ecological guilds.</title>
        <authorList>
            <consortium name="Lawrence Berkeley National Laboratory"/>
            <person name="Harder C.B."/>
            <person name="Miyauchi S."/>
            <person name="Viragh M."/>
            <person name="Kuo A."/>
            <person name="Thoen E."/>
            <person name="Andreopoulos B."/>
            <person name="Lu D."/>
            <person name="Skrede I."/>
            <person name="Drula E."/>
            <person name="Henrissat B."/>
            <person name="Morin E."/>
            <person name="Kohler A."/>
            <person name="Barry K."/>
            <person name="LaButti K."/>
            <person name="Morin E."/>
            <person name="Salamov A."/>
            <person name="Lipzen A."/>
            <person name="Mereny Z."/>
            <person name="Hegedus B."/>
            <person name="Baldrian P."/>
            <person name="Stursova M."/>
            <person name="Weitz H."/>
            <person name="Taylor A."/>
            <person name="Grigoriev I.V."/>
            <person name="Nagy L.G."/>
            <person name="Martin F."/>
            <person name="Kauserud H."/>
        </authorList>
    </citation>
    <scope>NUCLEOTIDE SEQUENCE</scope>
    <source>
        <strain evidence="1">CBHHK188m</strain>
    </source>
</reference>
<sequence>MKKQLRKDKYHKGHRLRLRQAEQRAAKTTTKKFIWHHLQQSVPIFAPMDVADLSHTSTAWLGICVSKPDQCTYSLAELRALSITILPWDGHSCRPLIDCEDRIFACLARPDQAGNDTYADVIQSATTAMAASSEWASRDGCRSPFVAGVSYGRGQKQPGVLLNSPTNTAICAALVVHWAIRRIVGFTNSMFIALAPDLHNFYREQMSLRHSDSALPHLRRLFPEFLSIAQWTMCKCMGHAHDGVGRPKALGSWELVFGIEVMQPGELSIPCRLMLSKDVNFKMKGHDASSREKDPALGPGWAYMVANDTYLAHLVKYVDQDEVQSLGALAVQTTNDCMRPGLASSSRHEMFRANGTGDLQKGENIMGLTLLSIVASYDIACQWSINFWERAKAMPAHMQLPSWLKIQFKVLKFHLPPHIKKCHGPFSFNYTRGVGRTDGEGNSLLRKIVLKTIAHSRAFVAFSEGLKEGHTEELVKWEKDVRAWEEDSSLNCPYEYPEDDELTMEDVRLKIAEEAHARTEKDVSSKTNNPGAFIMAAMEIEDQQETVRLEVQRRQRTSIQATSLQQSQTLLLSIIKRLRDKQAHFMPGLANELRGVAAENTGRPEKMKLYLPSAWPKEVRDKICVKGLPEEERLRAQARAGTYGRARWHINSNAASQPAKAHTQELQDGIEQRIREAASQYERGKARVAAGLPRIEEEVDEFGDPVVPTTLFRLEVGEGQCQLSWIWYTGAAGVGVRDGDTTADGKLHDASNVSSIEGFPVPTEFLPKFPLEQTWGIVWQVAEISFRFDFCALDRQASRKNQLDAVKACFAGPYVGLGAKLLCITTIHKHSGSTLVAPPLSRCVWTMMWEKRIDNCRL</sequence>
<keyword evidence="2" id="KW-1185">Reference proteome</keyword>